<dbReference type="GO" id="GO:0005634">
    <property type="term" value="C:nucleus"/>
    <property type="evidence" value="ECO:0007669"/>
    <property type="project" value="UniProtKB-UniRule"/>
</dbReference>
<feature type="compositionally biased region" description="Basic residues" evidence="2">
    <location>
        <begin position="150"/>
        <end position="169"/>
    </location>
</feature>
<dbReference type="Proteomes" id="UP000789508">
    <property type="component" value="Unassembled WGS sequence"/>
</dbReference>
<name>A0A9N9BNY4_9GLOM</name>
<dbReference type="SUPFAM" id="SSF47095">
    <property type="entry name" value="HMG-box"/>
    <property type="match status" value="1"/>
</dbReference>
<dbReference type="GO" id="GO:0003677">
    <property type="term" value="F:DNA binding"/>
    <property type="evidence" value="ECO:0007669"/>
    <property type="project" value="UniProtKB-UniRule"/>
</dbReference>
<dbReference type="Pfam" id="PF00505">
    <property type="entry name" value="HMG_box"/>
    <property type="match status" value="1"/>
</dbReference>
<evidence type="ECO:0000313" key="4">
    <source>
        <dbReference type="EMBL" id="CAG8574632.1"/>
    </source>
</evidence>
<dbReference type="InterPro" id="IPR036910">
    <property type="entry name" value="HMG_box_dom_sf"/>
</dbReference>
<accession>A0A9N9BNY4</accession>
<evidence type="ECO:0000313" key="5">
    <source>
        <dbReference type="Proteomes" id="UP000789508"/>
    </source>
</evidence>
<evidence type="ECO:0000256" key="1">
    <source>
        <dbReference type="PROSITE-ProRule" id="PRU00267"/>
    </source>
</evidence>
<feature type="compositionally biased region" description="Polar residues" evidence="2">
    <location>
        <begin position="170"/>
        <end position="179"/>
    </location>
</feature>
<keyword evidence="1" id="KW-0238">DNA-binding</keyword>
<gene>
    <name evidence="4" type="ORF">ALEPTO_LOCUS6973</name>
</gene>
<proteinExistence type="predicted"/>
<feature type="region of interest" description="Disordered" evidence="2">
    <location>
        <begin position="149"/>
        <end position="179"/>
    </location>
</feature>
<sequence length="212" mass="24830">MLPAITSSQLIFSLIIKINEFDDMFLIRSFVFFFLRLWFANVSYVITLDQVFYYESRNFVDRSVEEPKNFTVEWSPSLDLENNSKKPPNGFISFRAKYTESLKRRGINRPMHIVSKMASAAWKNLNNDEKEAYKSLSYKASVSNWDLKLNKRSMKPGSHKRKQNKKPINKRSSGQQLSQAMRTDLNGRNLHFSGFIIEFNELNYDQAAIFID</sequence>
<evidence type="ECO:0000256" key="2">
    <source>
        <dbReference type="SAM" id="MobiDB-lite"/>
    </source>
</evidence>
<keyword evidence="1" id="KW-0539">Nucleus</keyword>
<dbReference type="Gene3D" id="1.10.30.10">
    <property type="entry name" value="High mobility group box domain"/>
    <property type="match status" value="1"/>
</dbReference>
<dbReference type="AlphaFoldDB" id="A0A9N9BNY4"/>
<reference evidence="4" key="1">
    <citation type="submission" date="2021-06" db="EMBL/GenBank/DDBJ databases">
        <authorList>
            <person name="Kallberg Y."/>
            <person name="Tangrot J."/>
            <person name="Rosling A."/>
        </authorList>
    </citation>
    <scope>NUCLEOTIDE SEQUENCE</scope>
    <source>
        <strain evidence="4">FL130A</strain>
    </source>
</reference>
<organism evidence="4 5">
    <name type="scientific">Ambispora leptoticha</name>
    <dbReference type="NCBI Taxonomy" id="144679"/>
    <lineage>
        <taxon>Eukaryota</taxon>
        <taxon>Fungi</taxon>
        <taxon>Fungi incertae sedis</taxon>
        <taxon>Mucoromycota</taxon>
        <taxon>Glomeromycotina</taxon>
        <taxon>Glomeromycetes</taxon>
        <taxon>Archaeosporales</taxon>
        <taxon>Ambisporaceae</taxon>
        <taxon>Ambispora</taxon>
    </lineage>
</organism>
<evidence type="ECO:0000259" key="3">
    <source>
        <dbReference type="PROSITE" id="PS50118"/>
    </source>
</evidence>
<keyword evidence="5" id="KW-1185">Reference proteome</keyword>
<comment type="caution">
    <text evidence="4">The sequence shown here is derived from an EMBL/GenBank/DDBJ whole genome shotgun (WGS) entry which is preliminary data.</text>
</comment>
<feature type="domain" description="HMG box" evidence="3">
    <location>
        <begin position="84"/>
        <end position="133"/>
    </location>
</feature>
<feature type="DNA-binding region" description="HMG box" evidence="1">
    <location>
        <begin position="84"/>
        <end position="133"/>
    </location>
</feature>
<protein>
    <submittedName>
        <fullName evidence="4">9907_t:CDS:1</fullName>
    </submittedName>
</protein>
<dbReference type="EMBL" id="CAJVPS010002707">
    <property type="protein sequence ID" value="CAG8574632.1"/>
    <property type="molecule type" value="Genomic_DNA"/>
</dbReference>
<dbReference type="PROSITE" id="PS50118">
    <property type="entry name" value="HMG_BOX_2"/>
    <property type="match status" value="1"/>
</dbReference>
<dbReference type="InterPro" id="IPR009071">
    <property type="entry name" value="HMG_box_dom"/>
</dbReference>